<dbReference type="OrthoDB" id="5839at2759"/>
<keyword evidence="1" id="KW-0812">Transmembrane</keyword>
<gene>
    <name evidence="2" type="ORF">Celaphus_00003761</name>
</gene>
<dbReference type="Pfam" id="PF17307">
    <property type="entry name" value="Smim3"/>
    <property type="match status" value="1"/>
</dbReference>
<comment type="caution">
    <text evidence="2">The sequence shown here is derived from an EMBL/GenBank/DDBJ whole genome shotgun (WGS) entry which is preliminary data.</text>
</comment>
<keyword evidence="3" id="KW-1185">Reference proteome</keyword>
<dbReference type="AlphaFoldDB" id="A0A212D067"/>
<organism evidence="2 3">
    <name type="scientific">Cervus elaphus hippelaphus</name>
    <name type="common">European red deer</name>
    <dbReference type="NCBI Taxonomy" id="46360"/>
    <lineage>
        <taxon>Eukaryota</taxon>
        <taxon>Metazoa</taxon>
        <taxon>Chordata</taxon>
        <taxon>Craniata</taxon>
        <taxon>Vertebrata</taxon>
        <taxon>Euteleostomi</taxon>
        <taxon>Mammalia</taxon>
        <taxon>Eutheria</taxon>
        <taxon>Laurasiatheria</taxon>
        <taxon>Artiodactyla</taxon>
        <taxon>Ruminantia</taxon>
        <taxon>Pecora</taxon>
        <taxon>Cervidae</taxon>
        <taxon>Cervinae</taxon>
        <taxon>Cervus</taxon>
    </lineage>
</organism>
<proteinExistence type="predicted"/>
<evidence type="ECO:0000313" key="2">
    <source>
        <dbReference type="EMBL" id="OWK11651.1"/>
    </source>
</evidence>
<keyword evidence="1" id="KW-1133">Transmembrane helix</keyword>
<dbReference type="InterPro" id="IPR018788">
    <property type="entry name" value="Proteasome_assmbl_chp_3"/>
</dbReference>
<dbReference type="Gene3D" id="3.30.230.90">
    <property type="match status" value="1"/>
</dbReference>
<protein>
    <submittedName>
        <fullName evidence="2">Uncharacterized protein</fullName>
    </submittedName>
</protein>
<dbReference type="Pfam" id="PF10178">
    <property type="entry name" value="PAC3"/>
    <property type="match status" value="1"/>
</dbReference>
<accession>A0A212D067</accession>
<name>A0A212D067_CEREH</name>
<dbReference type="EMBL" id="MKHE01000009">
    <property type="protein sequence ID" value="OWK11651.1"/>
    <property type="molecule type" value="Genomic_DNA"/>
</dbReference>
<feature type="transmembrane region" description="Helical" evidence="1">
    <location>
        <begin position="142"/>
        <end position="170"/>
    </location>
</feature>
<dbReference type="Proteomes" id="UP000242450">
    <property type="component" value="Chromosome 9"/>
</dbReference>
<sequence>MEGKPLVTSKQKTAVVCGVPTQVVCTAFSSHILVVVTQLGKMGTLVSLEPSSVTSDIGKPVLTTKVLLGKDEPLVHVFAKNLVAFVSQEAGNRAILLALAMKDENTEVVKALKEVIQTCQVCMEATSQIPMEVVLPKHILDIWVIVLIILATIVIMTSLLLCPATAVIIYRMRSHPVLNGAV</sequence>
<dbReference type="InterPro" id="IPR053720">
    <property type="entry name" value="Psm_Assembly_Chaperone"/>
</dbReference>
<reference evidence="2 3" key="1">
    <citation type="journal article" date="2018" name="Mol. Genet. Genomics">
        <title>The red deer Cervus elaphus genome CerEla1.0: sequencing, annotating, genes, and chromosomes.</title>
        <authorList>
            <person name="Bana N.A."/>
            <person name="Nyiri A."/>
            <person name="Nagy J."/>
            <person name="Frank K."/>
            <person name="Nagy T."/>
            <person name="Steger V."/>
            <person name="Schiller M."/>
            <person name="Lakatos P."/>
            <person name="Sugar L."/>
            <person name="Horn P."/>
            <person name="Barta E."/>
            <person name="Orosz L."/>
        </authorList>
    </citation>
    <scope>NUCLEOTIDE SEQUENCE [LARGE SCALE GENOMIC DNA]</scope>
    <source>
        <strain evidence="2">Hungarian</strain>
    </source>
</reference>
<dbReference type="GO" id="GO:0043248">
    <property type="term" value="P:proteasome assembly"/>
    <property type="evidence" value="ECO:0007669"/>
    <property type="project" value="InterPro"/>
</dbReference>
<evidence type="ECO:0000313" key="3">
    <source>
        <dbReference type="Proteomes" id="UP000242450"/>
    </source>
</evidence>
<dbReference type="PANTHER" id="PTHR37859">
    <property type="entry name" value="SMALL INTEGRAL MEMBRANE PROTEIN 3"/>
    <property type="match status" value="1"/>
</dbReference>
<dbReference type="PANTHER" id="PTHR37859:SF1">
    <property type="entry name" value="SMALL INTEGRAL MEMBRANE PROTEIN 3"/>
    <property type="match status" value="1"/>
</dbReference>
<dbReference type="InterPro" id="IPR035275">
    <property type="entry name" value="Smim3"/>
</dbReference>
<evidence type="ECO:0000256" key="1">
    <source>
        <dbReference type="SAM" id="Phobius"/>
    </source>
</evidence>
<keyword evidence="1" id="KW-0472">Membrane</keyword>